<dbReference type="EMBL" id="JAEFCI010000374">
    <property type="protein sequence ID" value="KAG5463593.1"/>
    <property type="molecule type" value="Genomic_DNA"/>
</dbReference>
<comment type="caution">
    <text evidence="1">The sequence shown here is derived from an EMBL/GenBank/DDBJ whole genome shotgun (WGS) entry which is preliminary data.</text>
</comment>
<organism evidence="1 2">
    <name type="scientific">Olpidium bornovanus</name>
    <dbReference type="NCBI Taxonomy" id="278681"/>
    <lineage>
        <taxon>Eukaryota</taxon>
        <taxon>Fungi</taxon>
        <taxon>Fungi incertae sedis</taxon>
        <taxon>Olpidiomycota</taxon>
        <taxon>Olpidiomycotina</taxon>
        <taxon>Olpidiomycetes</taxon>
        <taxon>Olpidiales</taxon>
        <taxon>Olpidiaceae</taxon>
        <taxon>Olpidium</taxon>
    </lineage>
</organism>
<name>A0A8H8A2R2_9FUNG</name>
<evidence type="ECO:0000313" key="2">
    <source>
        <dbReference type="Proteomes" id="UP000673691"/>
    </source>
</evidence>
<accession>A0A8H8A2R2</accession>
<dbReference type="Proteomes" id="UP000673691">
    <property type="component" value="Unassembled WGS sequence"/>
</dbReference>
<keyword evidence="2" id="KW-1185">Reference proteome</keyword>
<proteinExistence type="predicted"/>
<reference evidence="1 2" key="1">
    <citation type="journal article" name="Sci. Rep.">
        <title>Genome-scale phylogenetic analyses confirm Olpidium as the closest living zoosporic fungus to the non-flagellated, terrestrial fungi.</title>
        <authorList>
            <person name="Chang Y."/>
            <person name="Rochon D."/>
            <person name="Sekimoto S."/>
            <person name="Wang Y."/>
            <person name="Chovatia M."/>
            <person name="Sandor L."/>
            <person name="Salamov A."/>
            <person name="Grigoriev I.V."/>
            <person name="Stajich J.E."/>
            <person name="Spatafora J.W."/>
        </authorList>
    </citation>
    <scope>NUCLEOTIDE SEQUENCE [LARGE SCALE GENOMIC DNA]</scope>
    <source>
        <strain evidence="1">S191</strain>
    </source>
</reference>
<evidence type="ECO:0000313" key="1">
    <source>
        <dbReference type="EMBL" id="KAG5463593.1"/>
    </source>
</evidence>
<protein>
    <submittedName>
        <fullName evidence="1">Uncharacterized protein</fullName>
    </submittedName>
</protein>
<dbReference type="AlphaFoldDB" id="A0A8H8A2R2"/>
<gene>
    <name evidence="1" type="ORF">BJ554DRAFT_6247</name>
</gene>
<sequence>MRTGPGIAAVQQGSAQVASEIGASTARPSQAIGAVGDASLRAEHLREKPDAYRNCDTSNKTDSAAGVAKTVTARGTRTEPAGMTLAAQSVTSAPVDVLNPISRRPPKNSKCAGTRTSSKSFALGYSTPRRLNDVLRMTPIANGKRPRLPKEELTKVLEEVIEGDRDAVDDRQIQTRIGPMAISMPFARKLTLTSSAQVI</sequence>